<dbReference type="GO" id="GO:0005829">
    <property type="term" value="C:cytosol"/>
    <property type="evidence" value="ECO:0007669"/>
    <property type="project" value="TreeGrafter"/>
</dbReference>
<dbReference type="GO" id="GO:0016020">
    <property type="term" value="C:membrane"/>
    <property type="evidence" value="ECO:0007669"/>
    <property type="project" value="TreeGrafter"/>
</dbReference>
<dbReference type="AlphaFoldDB" id="A0AAD6XTQ3"/>
<evidence type="ECO:0000313" key="5">
    <source>
        <dbReference type="Proteomes" id="UP001222325"/>
    </source>
</evidence>
<evidence type="ECO:0000313" key="4">
    <source>
        <dbReference type="EMBL" id="KAJ7102485.1"/>
    </source>
</evidence>
<dbReference type="Gene3D" id="2.170.150.10">
    <property type="entry name" value="Metal Binding Protein, Guanine Nucleotide Exchange Factor, Chain A"/>
    <property type="match status" value="1"/>
</dbReference>
<name>A0AAD6XTQ3_9AGAR</name>
<accession>A0AAD6XTQ3</accession>
<keyword evidence="1" id="KW-0813">Transport</keyword>
<dbReference type="PROSITE" id="PS51796">
    <property type="entry name" value="MSS4"/>
    <property type="match status" value="1"/>
</dbReference>
<keyword evidence="5" id="KW-1185">Reference proteome</keyword>
<evidence type="ECO:0000256" key="2">
    <source>
        <dbReference type="ARBA" id="ARBA00022658"/>
    </source>
</evidence>
<dbReference type="PANTHER" id="PTHR13276">
    <property type="entry name" value="GUANINE NUCLEOTIDE EXCHANGE FACTOR MSS4"/>
    <property type="match status" value="1"/>
</dbReference>
<dbReference type="InterPro" id="IPR011323">
    <property type="entry name" value="Mss4/transl-control_tumour"/>
</dbReference>
<dbReference type="Proteomes" id="UP001222325">
    <property type="component" value="Unassembled WGS sequence"/>
</dbReference>
<dbReference type="InterPro" id="IPR007515">
    <property type="entry name" value="Mss4"/>
</dbReference>
<dbReference type="SUPFAM" id="SSF51316">
    <property type="entry name" value="Mss4-like"/>
    <property type="match status" value="1"/>
</dbReference>
<protein>
    <submittedName>
        <fullName evidence="4">Mss4-like protein</fullName>
    </submittedName>
</protein>
<evidence type="ECO:0000256" key="1">
    <source>
        <dbReference type="ARBA" id="ARBA00022448"/>
    </source>
</evidence>
<organism evidence="4 5">
    <name type="scientific">Mycena belliarum</name>
    <dbReference type="NCBI Taxonomy" id="1033014"/>
    <lineage>
        <taxon>Eukaryota</taxon>
        <taxon>Fungi</taxon>
        <taxon>Dikarya</taxon>
        <taxon>Basidiomycota</taxon>
        <taxon>Agaricomycotina</taxon>
        <taxon>Agaricomycetes</taxon>
        <taxon>Agaricomycetidae</taxon>
        <taxon>Agaricales</taxon>
        <taxon>Marasmiineae</taxon>
        <taxon>Mycenaceae</taxon>
        <taxon>Mycena</taxon>
    </lineage>
</organism>
<keyword evidence="3" id="KW-0653">Protein transport</keyword>
<dbReference type="GO" id="GO:0015031">
    <property type="term" value="P:protein transport"/>
    <property type="evidence" value="ECO:0007669"/>
    <property type="project" value="UniProtKB-KW"/>
</dbReference>
<dbReference type="GO" id="GO:0006892">
    <property type="term" value="P:post-Golgi vesicle-mediated transport"/>
    <property type="evidence" value="ECO:0007669"/>
    <property type="project" value="TreeGrafter"/>
</dbReference>
<keyword evidence="2" id="KW-0344">Guanine-nucleotide releasing factor</keyword>
<dbReference type="GO" id="GO:0007264">
    <property type="term" value="P:small GTPase-mediated signal transduction"/>
    <property type="evidence" value="ECO:0007669"/>
    <property type="project" value="InterPro"/>
</dbReference>
<comment type="caution">
    <text evidence="4">The sequence shown here is derived from an EMBL/GenBank/DDBJ whole genome shotgun (WGS) entry which is preliminary data.</text>
</comment>
<dbReference type="GO" id="GO:0005085">
    <property type="term" value="F:guanyl-nucleotide exchange factor activity"/>
    <property type="evidence" value="ECO:0007669"/>
    <property type="project" value="UniProtKB-KW"/>
</dbReference>
<sequence length="174" mass="18560">MSESHPSTSSFEPGQIPPGVMEALLRPSTNRPTSRTLASFPNGVTDVSTPASEHQVNKHDLLCPRPECGSVILLAGVAQLVEKPSVQMEPADRTPALLPPLPEPPAMAAWWRVAPSPMEFENIGFSKPLSSSPGAPQMKLLVCAECDLGPVGWSEVGGTEFWLACSRVGYRATT</sequence>
<dbReference type="InterPro" id="IPR011057">
    <property type="entry name" value="Mss4-like_sf"/>
</dbReference>
<dbReference type="PANTHER" id="PTHR13276:SF0">
    <property type="entry name" value="GUANINE NUCLEOTIDE EXCHANGE FACTOR MSS4"/>
    <property type="match status" value="1"/>
</dbReference>
<dbReference type="GO" id="GO:0008270">
    <property type="term" value="F:zinc ion binding"/>
    <property type="evidence" value="ECO:0007669"/>
    <property type="project" value="TreeGrafter"/>
</dbReference>
<proteinExistence type="predicted"/>
<reference evidence="4" key="1">
    <citation type="submission" date="2023-03" db="EMBL/GenBank/DDBJ databases">
        <title>Massive genome expansion in bonnet fungi (Mycena s.s.) driven by repeated elements and novel gene families across ecological guilds.</title>
        <authorList>
            <consortium name="Lawrence Berkeley National Laboratory"/>
            <person name="Harder C.B."/>
            <person name="Miyauchi S."/>
            <person name="Viragh M."/>
            <person name="Kuo A."/>
            <person name="Thoen E."/>
            <person name="Andreopoulos B."/>
            <person name="Lu D."/>
            <person name="Skrede I."/>
            <person name="Drula E."/>
            <person name="Henrissat B."/>
            <person name="Morin E."/>
            <person name="Kohler A."/>
            <person name="Barry K."/>
            <person name="LaButti K."/>
            <person name="Morin E."/>
            <person name="Salamov A."/>
            <person name="Lipzen A."/>
            <person name="Mereny Z."/>
            <person name="Hegedus B."/>
            <person name="Baldrian P."/>
            <person name="Stursova M."/>
            <person name="Weitz H."/>
            <person name="Taylor A."/>
            <person name="Grigoriev I.V."/>
            <person name="Nagy L.G."/>
            <person name="Martin F."/>
            <person name="Kauserud H."/>
        </authorList>
    </citation>
    <scope>NUCLEOTIDE SEQUENCE</scope>
    <source>
        <strain evidence="4">CBHHK173m</strain>
    </source>
</reference>
<dbReference type="EMBL" id="JARJCN010000003">
    <property type="protein sequence ID" value="KAJ7102485.1"/>
    <property type="molecule type" value="Genomic_DNA"/>
</dbReference>
<gene>
    <name evidence="4" type="ORF">B0H15DRAFT_814845</name>
</gene>
<evidence type="ECO:0000256" key="3">
    <source>
        <dbReference type="ARBA" id="ARBA00022927"/>
    </source>
</evidence>
<dbReference type="Pfam" id="PF04421">
    <property type="entry name" value="Mss4"/>
    <property type="match status" value="1"/>
</dbReference>